<evidence type="ECO:0000259" key="1">
    <source>
        <dbReference type="Pfam" id="PF02627"/>
    </source>
</evidence>
<dbReference type="PANTHER" id="PTHR33570">
    <property type="entry name" value="4-CARBOXYMUCONOLACTONE DECARBOXYLASE FAMILY PROTEIN"/>
    <property type="match status" value="1"/>
</dbReference>
<proteinExistence type="predicted"/>
<dbReference type="RefSeq" id="WP_370718388.1">
    <property type="nucleotide sequence ID" value="NZ_JBGGTQ010000003.1"/>
</dbReference>
<dbReference type="InterPro" id="IPR003779">
    <property type="entry name" value="CMD-like"/>
</dbReference>
<feature type="domain" description="Carboxymuconolactone decarboxylase-like" evidence="1">
    <location>
        <begin position="57"/>
        <end position="133"/>
    </location>
</feature>
<evidence type="ECO:0000313" key="2">
    <source>
        <dbReference type="EMBL" id="MEZ0492217.1"/>
    </source>
</evidence>
<sequence>MATVGAATAVVQTSGDGDAASAASASASATTTTSPATSPSADALEQVAPGLARYQREDLEEGLWARPGLAARDRHLVTLAHLVGSGQTQHLTTYLEDALDAGLTPAEVSETVTHLAFYSGWENAASAVGPLQEVFAARGVSAQDLPAASPDLLPLDQAAEAARAEQVQSTYGEVSQGVVDSTGEVLFRDLWLRPDLAPRDRSLVTVTALVSSGQVQQIPFHLGRAMDNGLTEAEVGETMHQLAFYAGWPKVFSAMPTVGEVLAARR</sequence>
<protein>
    <submittedName>
        <fullName evidence="2">Carboxymuconolactone decarboxylase family protein</fullName>
    </submittedName>
</protein>
<gene>
    <name evidence="2" type="ORF">AB2L28_08195</name>
</gene>
<accession>A0ABV4I0L3</accession>
<evidence type="ECO:0000313" key="3">
    <source>
        <dbReference type="Proteomes" id="UP001566476"/>
    </source>
</evidence>
<reference evidence="2 3" key="1">
    <citation type="submission" date="2024-07" db="EMBL/GenBank/DDBJ databases">
        <authorList>
            <person name="Thanompreechachai J."/>
            <person name="Duangmal K."/>
        </authorList>
    </citation>
    <scope>NUCLEOTIDE SEQUENCE [LARGE SCALE GENOMIC DNA]</scope>
    <source>
        <strain evidence="2 3">TBRC 1896</strain>
    </source>
</reference>
<comment type="caution">
    <text evidence="2">The sequence shown here is derived from an EMBL/GenBank/DDBJ whole genome shotgun (WGS) entry which is preliminary data.</text>
</comment>
<dbReference type="SUPFAM" id="SSF69118">
    <property type="entry name" value="AhpD-like"/>
    <property type="match status" value="1"/>
</dbReference>
<name>A0ABV4I0L3_9ACTN</name>
<keyword evidence="3" id="KW-1185">Reference proteome</keyword>
<dbReference type="PANTHER" id="PTHR33570:SF9">
    <property type="entry name" value="BLL4600 PROTEIN"/>
    <property type="match status" value="1"/>
</dbReference>
<feature type="domain" description="Carboxymuconolactone decarboxylase-like" evidence="1">
    <location>
        <begin position="184"/>
        <end position="255"/>
    </location>
</feature>
<dbReference type="EMBL" id="JBGGTQ010000003">
    <property type="protein sequence ID" value="MEZ0492217.1"/>
    <property type="molecule type" value="Genomic_DNA"/>
</dbReference>
<dbReference type="Proteomes" id="UP001566476">
    <property type="component" value="Unassembled WGS sequence"/>
</dbReference>
<dbReference type="InterPro" id="IPR029032">
    <property type="entry name" value="AhpD-like"/>
</dbReference>
<organism evidence="2 3">
    <name type="scientific">Kineococcus mangrovi</name>
    <dbReference type="NCBI Taxonomy" id="1660183"/>
    <lineage>
        <taxon>Bacteria</taxon>
        <taxon>Bacillati</taxon>
        <taxon>Actinomycetota</taxon>
        <taxon>Actinomycetes</taxon>
        <taxon>Kineosporiales</taxon>
        <taxon>Kineosporiaceae</taxon>
        <taxon>Kineococcus</taxon>
    </lineage>
</organism>
<dbReference type="Gene3D" id="1.20.1290.10">
    <property type="entry name" value="AhpD-like"/>
    <property type="match status" value="1"/>
</dbReference>
<dbReference type="InterPro" id="IPR052512">
    <property type="entry name" value="4CMD/NDH-1_regulator"/>
</dbReference>
<dbReference type="Pfam" id="PF02627">
    <property type="entry name" value="CMD"/>
    <property type="match status" value="2"/>
</dbReference>